<dbReference type="EMBL" id="JANJQO010000448">
    <property type="protein sequence ID" value="KAJ2977670.1"/>
    <property type="molecule type" value="Genomic_DNA"/>
</dbReference>
<protein>
    <submittedName>
        <fullName evidence="1">Uncharacterized protein</fullName>
    </submittedName>
</protein>
<reference evidence="1" key="1">
    <citation type="submission" date="2022-08" db="EMBL/GenBank/DDBJ databases">
        <title>Genome Sequence of Lecanicillium fungicola.</title>
        <authorList>
            <person name="Buettner E."/>
        </authorList>
    </citation>
    <scope>NUCLEOTIDE SEQUENCE</scope>
    <source>
        <strain evidence="1">Babe33</strain>
    </source>
</reference>
<evidence type="ECO:0000313" key="1">
    <source>
        <dbReference type="EMBL" id="KAJ2977670.1"/>
    </source>
</evidence>
<gene>
    <name evidence="1" type="ORF">NQ176_g4237</name>
</gene>
<dbReference type="Proteomes" id="UP001143910">
    <property type="component" value="Unassembled WGS sequence"/>
</dbReference>
<sequence>MILSHALITCFSGCVAALESLTIVPQFARSNAAAPLPNNLIGFSIKSDRWNDWTGRLSDPNKYTYTLLDNLKQKTGVASPIRVGGDTEDRLSWSEDVDGVNNIFPAVPDVITATKQLFPEASHGKIGGDWFYLSRNLPEGTAIIWGVNFAANSVTEALTQDESLQSVTLESIEIGNEVDYWGGLYRPKNWTMSAYVDQYNDFVEEINKSIGPDGLRYQIGAFSGVWDSTQIGKTDLFQSQLGKVAQSFSDHHYNNVADFTTRPESEWPSLRAQLITKSNIRNNLTAFGPKAKFFHEHKLHYYLGETNSMFGHGMPGVSNSAAASLWAIDYVLQAATLGVDTVYLHSGVGYNYSAFQPIDHLGKNITDYSPSATRHITPLYMGVMVLSDIIGKHTSTWINELQTGNDHLAAYLIFEDSRLARVVLINSEAWEGDELTPRPGITVYISGIDPSEAKLKRLSPPNLGTTSGILWGSQSWESDSGDVMASSAVVIFL</sequence>
<comment type="caution">
    <text evidence="1">The sequence shown here is derived from an EMBL/GenBank/DDBJ whole genome shotgun (WGS) entry which is preliminary data.</text>
</comment>
<evidence type="ECO:0000313" key="2">
    <source>
        <dbReference type="Proteomes" id="UP001143910"/>
    </source>
</evidence>
<name>A0ACC1NEG8_9HYPO</name>
<keyword evidence="2" id="KW-1185">Reference proteome</keyword>
<accession>A0ACC1NEG8</accession>
<organism evidence="1 2">
    <name type="scientific">Zarea fungicola</name>
    <dbReference type="NCBI Taxonomy" id="93591"/>
    <lineage>
        <taxon>Eukaryota</taxon>
        <taxon>Fungi</taxon>
        <taxon>Dikarya</taxon>
        <taxon>Ascomycota</taxon>
        <taxon>Pezizomycotina</taxon>
        <taxon>Sordariomycetes</taxon>
        <taxon>Hypocreomycetidae</taxon>
        <taxon>Hypocreales</taxon>
        <taxon>Cordycipitaceae</taxon>
        <taxon>Zarea</taxon>
    </lineage>
</organism>
<proteinExistence type="predicted"/>